<dbReference type="PROSITE" id="PS51175">
    <property type="entry name" value="CBM6"/>
    <property type="match status" value="1"/>
</dbReference>
<proteinExistence type="predicted"/>
<dbReference type="InterPro" id="IPR008979">
    <property type="entry name" value="Galactose-bd-like_sf"/>
</dbReference>
<feature type="non-terminal residue" evidence="2">
    <location>
        <position position="119"/>
    </location>
</feature>
<dbReference type="AlphaFoldDB" id="A0A060BZL8"/>
<dbReference type="GO" id="GO:0030246">
    <property type="term" value="F:carbohydrate binding"/>
    <property type="evidence" value="ECO:0007669"/>
    <property type="project" value="InterPro"/>
</dbReference>
<evidence type="ECO:0000259" key="1">
    <source>
        <dbReference type="PROSITE" id="PS51175"/>
    </source>
</evidence>
<dbReference type="SUPFAM" id="SSF49785">
    <property type="entry name" value="Galactose-binding domain-like"/>
    <property type="match status" value="1"/>
</dbReference>
<accession>A0A060BZL8</accession>
<feature type="domain" description="CBM6" evidence="1">
    <location>
        <begin position="1"/>
        <end position="103"/>
    </location>
</feature>
<dbReference type="EMBL" id="KF118644">
    <property type="protein sequence ID" value="AIA85906.1"/>
    <property type="molecule type" value="Genomic_DNA"/>
</dbReference>
<reference evidence="2" key="1">
    <citation type="journal article" date="2013" name="Environ. Microbiol.">
        <title>Seasonally variable intestinal metagenomes of the red palm weevil (Rhynchophorus ferrugineus).</title>
        <authorList>
            <person name="Jia S."/>
            <person name="Zhang X."/>
            <person name="Zhang G."/>
            <person name="Yin A."/>
            <person name="Zhang S."/>
            <person name="Li F."/>
            <person name="Wang L."/>
            <person name="Zhao D."/>
            <person name="Yun Q."/>
            <person name="Tala"/>
            <person name="Wang J."/>
            <person name="Sun G."/>
            <person name="Baabdullah M."/>
            <person name="Yu X."/>
            <person name="Hu S."/>
            <person name="Al-Mssallem I.S."/>
            <person name="Yu J."/>
        </authorList>
    </citation>
    <scope>NUCLEOTIDE SEQUENCE</scope>
</reference>
<organism evidence="2">
    <name type="scientific">uncultured Fibrobacter sp</name>
    <dbReference type="NCBI Taxonomy" id="261512"/>
    <lineage>
        <taxon>Bacteria</taxon>
        <taxon>Pseudomonadati</taxon>
        <taxon>Fibrobacterota</taxon>
        <taxon>Fibrobacteria</taxon>
        <taxon>Fibrobacterales</taxon>
        <taxon>Fibrobacteraceae</taxon>
        <taxon>Fibrobacter</taxon>
        <taxon>environmental samples</taxon>
    </lineage>
</organism>
<protein>
    <submittedName>
        <fullName evidence="2">CAZy families GH26|CBM35 protein</fullName>
    </submittedName>
</protein>
<sequence>MVENSLSGFSGTGYVNQKEGDITFKTVLPEAGKYKISFRYSNGNEQKENDLVVNDVQLSTVVFDATDEWKTISVNKVILNSGENTITIKKNWGWIYLDYIEVMPADADTPFTLAENLVT</sequence>
<dbReference type="InterPro" id="IPR005084">
    <property type="entry name" value="CBM6"/>
</dbReference>
<dbReference type="Pfam" id="PF16990">
    <property type="entry name" value="CBM_35"/>
    <property type="match status" value="1"/>
</dbReference>
<name>A0A060BZL8_9BACT</name>
<dbReference type="Gene3D" id="2.60.120.260">
    <property type="entry name" value="Galactose-binding domain-like"/>
    <property type="match status" value="1"/>
</dbReference>
<evidence type="ECO:0000313" key="2">
    <source>
        <dbReference type="EMBL" id="AIA85906.1"/>
    </source>
</evidence>
<dbReference type="CDD" id="cd04086">
    <property type="entry name" value="CBM35_mannanase-like"/>
    <property type="match status" value="1"/>
</dbReference>